<name>W9RLW6_9ROSA</name>
<dbReference type="EMBL" id="KE345262">
    <property type="protein sequence ID" value="EXB97291.1"/>
    <property type="molecule type" value="Genomic_DNA"/>
</dbReference>
<dbReference type="GO" id="GO:0000724">
    <property type="term" value="P:double-strand break repair via homologous recombination"/>
    <property type="evidence" value="ECO:0007669"/>
    <property type="project" value="InterPro"/>
</dbReference>
<dbReference type="STRING" id="981085.W9RLW6"/>
<accession>W9RLW6</accession>
<dbReference type="OrthoDB" id="420422at2759"/>
<evidence type="ECO:0008006" key="3">
    <source>
        <dbReference type="Google" id="ProtNLM"/>
    </source>
</evidence>
<dbReference type="AlphaFoldDB" id="W9RLW6"/>
<dbReference type="InterPro" id="IPR027417">
    <property type="entry name" value="P-loop_NTPase"/>
</dbReference>
<dbReference type="Gene3D" id="3.40.50.300">
    <property type="entry name" value="P-loop containing nucleotide triphosphate hydrolases"/>
    <property type="match status" value="1"/>
</dbReference>
<gene>
    <name evidence="1" type="ORF">L484_024152</name>
</gene>
<dbReference type="PANTHER" id="PTHR46644">
    <property type="entry name" value="DNA REPAIR PROTEIN XRCC2"/>
    <property type="match status" value="1"/>
</dbReference>
<sequence length="165" mass="18949">MEAKRWIDVDESAAEMLARVSTERPFLLLPPLHRLPLRVGNVVELVGPSPSSKTLILIQAAISCILPKEWNGAHYGGLERPVMFIDLDCRFDISCLSKMLKQRMMEATGSIVERNQEQDNVDTQSCHKIRKSHIAYDVELYALCMRRFLYVRCYDSFEFLATLKV</sequence>
<proteinExistence type="predicted"/>
<dbReference type="GO" id="GO:0005657">
    <property type="term" value="C:replication fork"/>
    <property type="evidence" value="ECO:0007669"/>
    <property type="project" value="InterPro"/>
</dbReference>
<keyword evidence="2" id="KW-1185">Reference proteome</keyword>
<evidence type="ECO:0000313" key="1">
    <source>
        <dbReference type="EMBL" id="EXB97291.1"/>
    </source>
</evidence>
<protein>
    <recommendedName>
        <fullName evidence="3">DNA repair protein XRCC2-like protein</fullName>
    </recommendedName>
</protein>
<dbReference type="GO" id="GO:0033063">
    <property type="term" value="C:Rad51B-Rad51C-Rad51D-XRCC2 complex"/>
    <property type="evidence" value="ECO:0007669"/>
    <property type="project" value="InterPro"/>
</dbReference>
<dbReference type="PANTHER" id="PTHR46644:SF2">
    <property type="entry name" value="DNA REPAIR PROTEIN XRCC2"/>
    <property type="match status" value="1"/>
</dbReference>
<dbReference type="eggNOG" id="KOG2859">
    <property type="taxonomic scope" value="Eukaryota"/>
</dbReference>
<dbReference type="SUPFAM" id="SSF52540">
    <property type="entry name" value="P-loop containing nucleoside triphosphate hydrolases"/>
    <property type="match status" value="1"/>
</dbReference>
<evidence type="ECO:0000313" key="2">
    <source>
        <dbReference type="Proteomes" id="UP000030645"/>
    </source>
</evidence>
<dbReference type="Proteomes" id="UP000030645">
    <property type="component" value="Unassembled WGS sequence"/>
</dbReference>
<dbReference type="InterPro" id="IPR030547">
    <property type="entry name" value="XRCC2"/>
</dbReference>
<reference evidence="2" key="1">
    <citation type="submission" date="2013-01" db="EMBL/GenBank/DDBJ databases">
        <title>Draft Genome Sequence of a Mulberry Tree, Morus notabilis C.K. Schneid.</title>
        <authorList>
            <person name="He N."/>
            <person name="Zhao S."/>
        </authorList>
    </citation>
    <scope>NUCLEOTIDE SEQUENCE</scope>
</reference>
<organism evidence="1 2">
    <name type="scientific">Morus notabilis</name>
    <dbReference type="NCBI Taxonomy" id="981085"/>
    <lineage>
        <taxon>Eukaryota</taxon>
        <taxon>Viridiplantae</taxon>
        <taxon>Streptophyta</taxon>
        <taxon>Embryophyta</taxon>
        <taxon>Tracheophyta</taxon>
        <taxon>Spermatophyta</taxon>
        <taxon>Magnoliopsida</taxon>
        <taxon>eudicotyledons</taxon>
        <taxon>Gunneridae</taxon>
        <taxon>Pentapetalae</taxon>
        <taxon>rosids</taxon>
        <taxon>fabids</taxon>
        <taxon>Rosales</taxon>
        <taxon>Moraceae</taxon>
        <taxon>Moreae</taxon>
        <taxon>Morus</taxon>
    </lineage>
</organism>
<dbReference type="KEGG" id="mnt:21406900"/>